<evidence type="ECO:0000313" key="5">
    <source>
        <dbReference type="EMBL" id="GHD41338.1"/>
    </source>
</evidence>
<reference evidence="5" key="2">
    <citation type="submission" date="2020-09" db="EMBL/GenBank/DDBJ databases">
        <authorList>
            <person name="Sun Q."/>
            <person name="Kim S."/>
        </authorList>
    </citation>
    <scope>NUCLEOTIDE SEQUENCE</scope>
    <source>
        <strain evidence="5">KCTC 42651</strain>
    </source>
</reference>
<dbReference type="RefSeq" id="WP_189987377.1">
    <property type="nucleotide sequence ID" value="NZ_BMZS01000001.1"/>
</dbReference>
<comment type="caution">
    <text evidence="5">The sequence shown here is derived from an EMBL/GenBank/DDBJ whole genome shotgun (WGS) entry which is preliminary data.</text>
</comment>
<proteinExistence type="inferred from homology"/>
<evidence type="ECO:0000256" key="4">
    <source>
        <dbReference type="PIRSR" id="PIRSR001365-2"/>
    </source>
</evidence>
<feature type="active site" description="Schiff-base intermediate with substrate" evidence="3">
    <location>
        <position position="171"/>
    </location>
</feature>
<keyword evidence="1 2" id="KW-0456">Lyase</keyword>
<dbReference type="InterPro" id="IPR013785">
    <property type="entry name" value="Aldolase_TIM"/>
</dbReference>
<dbReference type="InterPro" id="IPR002220">
    <property type="entry name" value="DapA-like"/>
</dbReference>
<reference evidence="5" key="1">
    <citation type="journal article" date="2014" name="Int. J. Syst. Evol. Microbiol.">
        <title>Complete genome sequence of Corynebacterium casei LMG S-19264T (=DSM 44701T), isolated from a smear-ripened cheese.</title>
        <authorList>
            <consortium name="US DOE Joint Genome Institute (JGI-PGF)"/>
            <person name="Walter F."/>
            <person name="Albersmeier A."/>
            <person name="Kalinowski J."/>
            <person name="Ruckert C."/>
        </authorList>
    </citation>
    <scope>NUCLEOTIDE SEQUENCE</scope>
    <source>
        <strain evidence="5">KCTC 42651</strain>
    </source>
</reference>
<accession>A0A918XP90</accession>
<feature type="active site" description="Proton donor/acceptor" evidence="3">
    <location>
        <position position="141"/>
    </location>
</feature>
<gene>
    <name evidence="5" type="ORF">GCM10017083_05630</name>
</gene>
<evidence type="ECO:0000256" key="2">
    <source>
        <dbReference type="PIRNR" id="PIRNR001365"/>
    </source>
</evidence>
<feature type="binding site" evidence="4">
    <location>
        <position position="212"/>
    </location>
    <ligand>
        <name>pyruvate</name>
        <dbReference type="ChEBI" id="CHEBI:15361"/>
    </ligand>
</feature>
<dbReference type="EMBL" id="BMZS01000001">
    <property type="protein sequence ID" value="GHD41338.1"/>
    <property type="molecule type" value="Genomic_DNA"/>
</dbReference>
<dbReference type="PANTHER" id="PTHR12128">
    <property type="entry name" value="DIHYDRODIPICOLINATE SYNTHASE"/>
    <property type="match status" value="1"/>
</dbReference>
<dbReference type="PIRSF" id="PIRSF001365">
    <property type="entry name" value="DHDPS"/>
    <property type="match status" value="1"/>
</dbReference>
<dbReference type="SMART" id="SM01130">
    <property type="entry name" value="DHDPS"/>
    <property type="match status" value="1"/>
</dbReference>
<name>A0A918XP90_9PROT</name>
<dbReference type="CDD" id="cd00408">
    <property type="entry name" value="DHDPS-like"/>
    <property type="match status" value="1"/>
</dbReference>
<dbReference type="PANTHER" id="PTHR12128:SF67">
    <property type="entry name" value="BLR3884 PROTEIN"/>
    <property type="match status" value="1"/>
</dbReference>
<keyword evidence="6" id="KW-1185">Reference proteome</keyword>
<dbReference type="Pfam" id="PF00701">
    <property type="entry name" value="DHDPS"/>
    <property type="match status" value="1"/>
</dbReference>
<dbReference type="SUPFAM" id="SSF51569">
    <property type="entry name" value="Aldolase"/>
    <property type="match status" value="1"/>
</dbReference>
<comment type="similarity">
    <text evidence="2">Belongs to the DapA family.</text>
</comment>
<dbReference type="Proteomes" id="UP000630353">
    <property type="component" value="Unassembled WGS sequence"/>
</dbReference>
<evidence type="ECO:0000313" key="6">
    <source>
        <dbReference type="Proteomes" id="UP000630353"/>
    </source>
</evidence>
<dbReference type="AlphaFoldDB" id="A0A918XP90"/>
<dbReference type="GO" id="GO:0008840">
    <property type="term" value="F:4-hydroxy-tetrahydrodipicolinate synthase activity"/>
    <property type="evidence" value="ECO:0007669"/>
    <property type="project" value="TreeGrafter"/>
</dbReference>
<evidence type="ECO:0000256" key="3">
    <source>
        <dbReference type="PIRSR" id="PIRSR001365-1"/>
    </source>
</evidence>
<evidence type="ECO:0000256" key="1">
    <source>
        <dbReference type="ARBA" id="ARBA00023239"/>
    </source>
</evidence>
<organism evidence="5 6">
    <name type="scientific">Thalassobaculum fulvum</name>
    <dbReference type="NCBI Taxonomy" id="1633335"/>
    <lineage>
        <taxon>Bacteria</taxon>
        <taxon>Pseudomonadati</taxon>
        <taxon>Pseudomonadota</taxon>
        <taxon>Alphaproteobacteria</taxon>
        <taxon>Rhodospirillales</taxon>
        <taxon>Thalassobaculaceae</taxon>
        <taxon>Thalassobaculum</taxon>
    </lineage>
</organism>
<dbReference type="Gene3D" id="3.20.20.70">
    <property type="entry name" value="Aldolase class I"/>
    <property type="match status" value="1"/>
</dbReference>
<protein>
    <submittedName>
        <fullName evidence="5">Dihydrodipicolinate synthase family protein</fullName>
    </submittedName>
</protein>
<sequence>MTDQTPMRGVLSPVVTPFDADLRPDADKLIRHCRWLLSHDCGLAIFGTNSEGNSLSVEEKIDLVDRLVDAGIDPARMMPGTGCCALPDTVKLSRHMTERGCGGVLMLPPFYYKGVSDEGIYRSIAEVIDRVGDDRLRVYLYHIPPVAQVGFSLDLIERLITDFPGIVAGIKDSSGDWDNTRAMIERFPGWGVFAGNETVLLKTMQAGGAGCISATCNVNAHGIVEFYKTWQAPNAEQRQADLTALRNKVGQYVMISALKATIAHYSGDMDWRRVRPPLVELDEATVAKLGAELEAYGFTMPGLAG</sequence>